<dbReference type="AlphaFoldDB" id="A0A917KAN4"/>
<dbReference type="RefSeq" id="WP_188882134.1">
    <property type="nucleotide sequence ID" value="NZ_BMOY01000020.1"/>
</dbReference>
<protein>
    <submittedName>
        <fullName evidence="2">Oxidoreductase YtkK</fullName>
    </submittedName>
</protein>
<sequence length="259" mass="28426">MSGRVAFVTSGARGLGHATVRALFAAGWDVFFTFGKSEQEAANLIAEAERLGRRAGCRRTDLFNPHQVRAALHACEALFGRVDAVVHNFGPFVFERVALADYTDDMWRMMADGNLTNFFWLYRDAVPGMRARRFGRFVTLGFDGAGRAAGWAWRAPYAAAKSALASLTRSIAREEREHGITANMVCPGDIRGEAKMQRIVEAPRGPDGRRLPVGEDVGRVVAFLCSEESAYINGTVIEVTGGEDVLGIRREGRDARDAR</sequence>
<dbReference type="InterPro" id="IPR050259">
    <property type="entry name" value="SDR"/>
</dbReference>
<dbReference type="InterPro" id="IPR036291">
    <property type="entry name" value="NAD(P)-bd_dom_sf"/>
</dbReference>
<evidence type="ECO:0000256" key="1">
    <source>
        <dbReference type="ARBA" id="ARBA00006484"/>
    </source>
</evidence>
<comment type="similarity">
    <text evidence="1">Belongs to the short-chain dehydrogenases/reductases (SDR) family.</text>
</comment>
<dbReference type="CDD" id="cd05233">
    <property type="entry name" value="SDR_c"/>
    <property type="match status" value="1"/>
</dbReference>
<dbReference type="Gene3D" id="3.40.50.720">
    <property type="entry name" value="NAD(P)-binding Rossmann-like Domain"/>
    <property type="match status" value="1"/>
</dbReference>
<dbReference type="Proteomes" id="UP000637695">
    <property type="component" value="Unassembled WGS sequence"/>
</dbReference>
<organism evidence="2 3">
    <name type="scientific">Alicyclobacillus cellulosilyticus</name>
    <dbReference type="NCBI Taxonomy" id="1003997"/>
    <lineage>
        <taxon>Bacteria</taxon>
        <taxon>Bacillati</taxon>
        <taxon>Bacillota</taxon>
        <taxon>Bacilli</taxon>
        <taxon>Bacillales</taxon>
        <taxon>Alicyclobacillaceae</taxon>
        <taxon>Alicyclobacillus</taxon>
    </lineage>
</organism>
<accession>A0A917KAN4</accession>
<evidence type="ECO:0000313" key="3">
    <source>
        <dbReference type="Proteomes" id="UP000637695"/>
    </source>
</evidence>
<reference evidence="2" key="1">
    <citation type="journal article" date="2014" name="Int. J. Syst. Evol. Microbiol.">
        <title>Complete genome sequence of Corynebacterium casei LMG S-19264T (=DSM 44701T), isolated from a smear-ripened cheese.</title>
        <authorList>
            <consortium name="US DOE Joint Genome Institute (JGI-PGF)"/>
            <person name="Walter F."/>
            <person name="Albersmeier A."/>
            <person name="Kalinowski J."/>
            <person name="Ruckert C."/>
        </authorList>
    </citation>
    <scope>NUCLEOTIDE SEQUENCE</scope>
    <source>
        <strain evidence="2">JCM 18487</strain>
    </source>
</reference>
<dbReference type="PANTHER" id="PTHR42879:SF2">
    <property type="entry name" value="3-OXOACYL-[ACYL-CARRIER-PROTEIN] REDUCTASE FABG"/>
    <property type="match status" value="1"/>
</dbReference>
<keyword evidence="3" id="KW-1185">Reference proteome</keyword>
<evidence type="ECO:0000313" key="2">
    <source>
        <dbReference type="EMBL" id="GGJ06678.1"/>
    </source>
</evidence>
<reference evidence="2" key="2">
    <citation type="submission" date="2020-09" db="EMBL/GenBank/DDBJ databases">
        <authorList>
            <person name="Sun Q."/>
            <person name="Ohkuma M."/>
        </authorList>
    </citation>
    <scope>NUCLEOTIDE SEQUENCE</scope>
    <source>
        <strain evidence="2">JCM 18487</strain>
    </source>
</reference>
<gene>
    <name evidence="2" type="primary">ytkK</name>
    <name evidence="2" type="ORF">GCM10010885_14780</name>
</gene>
<name>A0A917KAN4_9BACL</name>
<dbReference type="EMBL" id="BMOY01000020">
    <property type="protein sequence ID" value="GGJ06678.1"/>
    <property type="molecule type" value="Genomic_DNA"/>
</dbReference>
<proteinExistence type="inferred from homology"/>
<dbReference type="SUPFAM" id="SSF51735">
    <property type="entry name" value="NAD(P)-binding Rossmann-fold domains"/>
    <property type="match status" value="1"/>
</dbReference>
<dbReference type="PANTHER" id="PTHR42879">
    <property type="entry name" value="3-OXOACYL-(ACYL-CARRIER-PROTEIN) REDUCTASE"/>
    <property type="match status" value="1"/>
</dbReference>
<dbReference type="Pfam" id="PF13561">
    <property type="entry name" value="adh_short_C2"/>
    <property type="match status" value="1"/>
</dbReference>
<comment type="caution">
    <text evidence="2">The sequence shown here is derived from an EMBL/GenBank/DDBJ whole genome shotgun (WGS) entry which is preliminary data.</text>
</comment>
<dbReference type="InterPro" id="IPR002347">
    <property type="entry name" value="SDR_fam"/>
</dbReference>
<dbReference type="PRINTS" id="PR00081">
    <property type="entry name" value="GDHRDH"/>
</dbReference>